<keyword evidence="5" id="KW-1185">Reference proteome</keyword>
<dbReference type="GO" id="GO:0005739">
    <property type="term" value="C:mitochondrion"/>
    <property type="evidence" value="ECO:0007669"/>
    <property type="project" value="TreeGrafter"/>
</dbReference>
<dbReference type="GO" id="GO:0008483">
    <property type="term" value="F:transaminase activity"/>
    <property type="evidence" value="ECO:0007669"/>
    <property type="project" value="InterPro"/>
</dbReference>
<proteinExistence type="inferred from homology"/>
<evidence type="ECO:0000256" key="3">
    <source>
        <dbReference type="RuleBase" id="RU003560"/>
    </source>
</evidence>
<dbReference type="InterPro" id="IPR015424">
    <property type="entry name" value="PyrdxlP-dep_Trfase"/>
</dbReference>
<protein>
    <submittedName>
        <fullName evidence="4">Ethanolamine-phosphate phospho-lyase</fullName>
    </submittedName>
</protein>
<dbReference type="Gene3D" id="3.90.1150.10">
    <property type="entry name" value="Aspartate Aminotransferase, domain 1"/>
    <property type="match status" value="1"/>
</dbReference>
<accession>A0AAD9QRT9</accession>
<dbReference type="InterPro" id="IPR049704">
    <property type="entry name" value="Aminotrans_3_PPA_site"/>
</dbReference>
<dbReference type="CDD" id="cd00610">
    <property type="entry name" value="OAT_like"/>
    <property type="match status" value="1"/>
</dbReference>
<name>A0AAD9QRT9_ACRCE</name>
<dbReference type="SUPFAM" id="SSF53383">
    <property type="entry name" value="PLP-dependent transferases"/>
    <property type="match status" value="1"/>
</dbReference>
<comment type="caution">
    <text evidence="4">The sequence shown here is derived from an EMBL/GenBank/DDBJ whole genome shotgun (WGS) entry which is preliminary data.</text>
</comment>
<dbReference type="Gene3D" id="3.40.640.10">
    <property type="entry name" value="Type I PLP-dependent aspartate aminotransferase-like (Major domain)"/>
    <property type="match status" value="1"/>
</dbReference>
<organism evidence="4 5">
    <name type="scientific">Acropora cervicornis</name>
    <name type="common">Staghorn coral</name>
    <dbReference type="NCBI Taxonomy" id="6130"/>
    <lineage>
        <taxon>Eukaryota</taxon>
        <taxon>Metazoa</taxon>
        <taxon>Cnidaria</taxon>
        <taxon>Anthozoa</taxon>
        <taxon>Hexacorallia</taxon>
        <taxon>Scleractinia</taxon>
        <taxon>Astrocoeniina</taxon>
        <taxon>Acroporidae</taxon>
        <taxon>Acropora</taxon>
    </lineage>
</organism>
<keyword evidence="2 3" id="KW-0663">Pyridoxal phosphate</keyword>
<dbReference type="PIRSF" id="PIRSF000521">
    <property type="entry name" value="Transaminase_4ab_Lys_Orn"/>
    <property type="match status" value="1"/>
</dbReference>
<dbReference type="Proteomes" id="UP001249851">
    <property type="component" value="Unassembled WGS sequence"/>
</dbReference>
<comment type="similarity">
    <text evidence="1 3">Belongs to the class-III pyridoxal-phosphate-dependent aminotransferase family.</text>
</comment>
<gene>
    <name evidence="4" type="ORF">P5673_009864</name>
</gene>
<dbReference type="PANTHER" id="PTHR45688:SF13">
    <property type="entry name" value="ALANINE--GLYOXYLATE AMINOTRANSFERASE 2-LIKE"/>
    <property type="match status" value="1"/>
</dbReference>
<evidence type="ECO:0000256" key="2">
    <source>
        <dbReference type="ARBA" id="ARBA00022898"/>
    </source>
</evidence>
<dbReference type="GO" id="GO:0030170">
    <property type="term" value="F:pyridoxal phosphate binding"/>
    <property type="evidence" value="ECO:0007669"/>
    <property type="project" value="InterPro"/>
</dbReference>
<dbReference type="InterPro" id="IPR005814">
    <property type="entry name" value="Aminotrans_3"/>
</dbReference>
<dbReference type="Pfam" id="PF00202">
    <property type="entry name" value="Aminotran_3"/>
    <property type="match status" value="1"/>
</dbReference>
<evidence type="ECO:0000313" key="4">
    <source>
        <dbReference type="EMBL" id="KAK2566362.1"/>
    </source>
</evidence>
<reference evidence="4" key="2">
    <citation type="journal article" date="2023" name="Science">
        <title>Genomic signatures of disease resistance in endangered staghorn corals.</title>
        <authorList>
            <person name="Vollmer S.V."/>
            <person name="Selwyn J.D."/>
            <person name="Despard B.A."/>
            <person name="Roesel C.L."/>
        </authorList>
    </citation>
    <scope>NUCLEOTIDE SEQUENCE</scope>
    <source>
        <strain evidence="4">K2</strain>
    </source>
</reference>
<dbReference type="AlphaFoldDB" id="A0AAD9QRT9"/>
<reference evidence="4" key="1">
    <citation type="journal article" date="2023" name="G3 (Bethesda)">
        <title>Whole genome assembly and annotation of the endangered Caribbean coral Acropora cervicornis.</title>
        <authorList>
            <person name="Selwyn J.D."/>
            <person name="Vollmer S.V."/>
        </authorList>
    </citation>
    <scope>NUCLEOTIDE SEQUENCE</scope>
    <source>
        <strain evidence="4">K2</strain>
    </source>
</reference>
<dbReference type="PROSITE" id="PS00600">
    <property type="entry name" value="AA_TRANSFER_CLASS_3"/>
    <property type="match status" value="1"/>
</dbReference>
<sequence length="476" mass="52486">MSAAKRARLERQTSETNDRRLKNGYHRACEAGDNEVVTVVENGNLSGGLSESEIMKLRETYIGENPIKIAYARGQYMYDEKDNRYLDCVNNVTHVGHCHPHVVKACHEQMATLNTNSRFLYDIIVTYAKRLVSTLPPELKCCYFVCSGSEANDLALRIARQNADSEDIITLDGAYHGHSASLIDISPYKFKKLGPKGKKDHIHVAPTPDPYRGMHQGPATPELGEKYALEVKKLIDEAHKSGKKITGFISESMQGCGGQIIFPPNYLKDVYKYVREAGGVCIADEVQVGFGRAGKHFWAFESQGVVPDIVTLGKPIGNGFPMAVVVTTPELAESFATTGITYFNTYGGNPVACAVGNAVLDIIENENLQEHALELGNYLMEQLKELQPKHKFMGEVRGMGLFIGVELVKDLTTKEPATEEAKAVVNKAKEKFVLISADGPDSNVIKIKPPMCFAKDDADLLLSVFHQALNEVEQEC</sequence>
<dbReference type="PANTHER" id="PTHR45688">
    <property type="match status" value="1"/>
</dbReference>
<dbReference type="EMBL" id="JARQWQ010000017">
    <property type="protein sequence ID" value="KAK2566362.1"/>
    <property type="molecule type" value="Genomic_DNA"/>
</dbReference>
<dbReference type="InterPro" id="IPR015422">
    <property type="entry name" value="PyrdxlP-dep_Trfase_small"/>
</dbReference>
<evidence type="ECO:0000313" key="5">
    <source>
        <dbReference type="Proteomes" id="UP001249851"/>
    </source>
</evidence>
<evidence type="ECO:0000256" key="1">
    <source>
        <dbReference type="ARBA" id="ARBA00008954"/>
    </source>
</evidence>
<dbReference type="InterPro" id="IPR015421">
    <property type="entry name" value="PyrdxlP-dep_Trfase_major"/>
</dbReference>